<feature type="domain" description="Initiator binding" evidence="1">
    <location>
        <begin position="18"/>
        <end position="141"/>
    </location>
</feature>
<organism evidence="2 3">
    <name type="scientific">Tritrichomonas musculus</name>
    <dbReference type="NCBI Taxonomy" id="1915356"/>
    <lineage>
        <taxon>Eukaryota</taxon>
        <taxon>Metamonada</taxon>
        <taxon>Parabasalia</taxon>
        <taxon>Tritrichomonadida</taxon>
        <taxon>Tritrichomonadidae</taxon>
        <taxon>Tritrichomonas</taxon>
    </lineage>
</organism>
<evidence type="ECO:0000313" key="3">
    <source>
        <dbReference type="Proteomes" id="UP001470230"/>
    </source>
</evidence>
<protein>
    <recommendedName>
        <fullName evidence="1">Initiator binding domain-containing protein</fullName>
    </recommendedName>
</protein>
<proteinExistence type="predicted"/>
<comment type="caution">
    <text evidence="2">The sequence shown here is derived from an EMBL/GenBank/DDBJ whole genome shotgun (WGS) entry which is preliminary data.</text>
</comment>
<evidence type="ECO:0000313" key="2">
    <source>
        <dbReference type="EMBL" id="KAK8891662.1"/>
    </source>
</evidence>
<evidence type="ECO:0000259" key="1">
    <source>
        <dbReference type="Pfam" id="PF10416"/>
    </source>
</evidence>
<dbReference type="Proteomes" id="UP001470230">
    <property type="component" value="Unassembled WGS sequence"/>
</dbReference>
<keyword evidence="3" id="KW-1185">Reference proteome</keyword>
<dbReference type="EMBL" id="JAPFFF010000004">
    <property type="protein sequence ID" value="KAK8891662.1"/>
    <property type="molecule type" value="Genomic_DNA"/>
</dbReference>
<reference evidence="2 3" key="1">
    <citation type="submission" date="2024-04" db="EMBL/GenBank/DDBJ databases">
        <title>Tritrichomonas musculus Genome.</title>
        <authorList>
            <person name="Alves-Ferreira E."/>
            <person name="Grigg M."/>
            <person name="Lorenzi H."/>
            <person name="Galac M."/>
        </authorList>
    </citation>
    <scope>NUCLEOTIDE SEQUENCE [LARGE SCALE GENOMIC DNA]</scope>
    <source>
        <strain evidence="2 3">EAF2021</strain>
    </source>
</reference>
<dbReference type="InterPro" id="IPR018845">
    <property type="entry name" value="Initiator-bd"/>
</dbReference>
<gene>
    <name evidence="2" type="ORF">M9Y10_028882</name>
</gene>
<dbReference type="Pfam" id="PF10416">
    <property type="entry name" value="IBD"/>
    <property type="match status" value="1"/>
</dbReference>
<accession>A0ABR2KMM5</accession>
<name>A0ABR2KMM5_9EUKA</name>
<sequence>MNNNDFKPPKYWELLNSDDQHIYREMHQAITAPLSKKTCRVDDFQEILDAINLFENINDDDKWKRCLVCGIFKVNDMIAVNICQLKSLIVKCKSSINGSLKKIGYGNIVKKSNVYELLFESIPYLKTNPSELRKWTMRYYTPIEKEDKKNDQGNFNANENSDFSFSVNDIQLNDFSLSSITNEDHETANSNNALKTTNENQITGKEKMTEPEAEMNIENNPYFSISDNNQPSIFDDKMTNWDESDAISDIYFNFL</sequence>